<dbReference type="InterPro" id="IPR037401">
    <property type="entry name" value="SnoaL-like"/>
</dbReference>
<dbReference type="Pfam" id="PF12680">
    <property type="entry name" value="SnoaL_2"/>
    <property type="match status" value="1"/>
</dbReference>
<evidence type="ECO:0000313" key="2">
    <source>
        <dbReference type="Proteomes" id="UP000694865"/>
    </source>
</evidence>
<feature type="domain" description="SnoaL-like" evidence="1">
    <location>
        <begin position="16"/>
        <end position="114"/>
    </location>
</feature>
<gene>
    <name evidence="3" type="primary">LOC102802984</name>
</gene>
<dbReference type="Gene3D" id="3.10.450.50">
    <property type="match status" value="1"/>
</dbReference>
<organism evidence="2 3">
    <name type="scientific">Saccoglossus kowalevskii</name>
    <name type="common">Acorn worm</name>
    <dbReference type="NCBI Taxonomy" id="10224"/>
    <lineage>
        <taxon>Eukaryota</taxon>
        <taxon>Metazoa</taxon>
        <taxon>Hemichordata</taxon>
        <taxon>Enteropneusta</taxon>
        <taxon>Harrimaniidae</taxon>
        <taxon>Saccoglossus</taxon>
    </lineage>
</organism>
<proteinExistence type="predicted"/>
<dbReference type="InterPro" id="IPR032710">
    <property type="entry name" value="NTF2-like_dom_sf"/>
</dbReference>
<reference evidence="3" key="1">
    <citation type="submission" date="2025-08" db="UniProtKB">
        <authorList>
            <consortium name="RefSeq"/>
        </authorList>
    </citation>
    <scope>IDENTIFICATION</scope>
    <source>
        <tissue evidence="3">Testes</tissue>
    </source>
</reference>
<evidence type="ECO:0000313" key="3">
    <source>
        <dbReference type="RefSeq" id="XP_006821100.1"/>
    </source>
</evidence>
<dbReference type="Proteomes" id="UP000694865">
    <property type="component" value="Unplaced"/>
</dbReference>
<accession>A0ABM0MM59</accession>
<sequence>MSKSDLKAKIQAVFDEMCKEYNTNNVERFLDTFSDDAQCLPPGEKLVSGKKDIGKLLTRHIEKYSDVSIDVHEVGSAGGNEEVYSLAVYNEQKLDGSGTVTGKTLTIWKLIDGQYKIYQYIWNTDSA</sequence>
<dbReference type="GeneID" id="102802984"/>
<keyword evidence="2" id="KW-1185">Reference proteome</keyword>
<protein>
    <submittedName>
        <fullName evidence="3">Uncharacterized protein LOC102802984</fullName>
    </submittedName>
</protein>
<name>A0ABM0MM59_SACKO</name>
<dbReference type="SUPFAM" id="SSF54427">
    <property type="entry name" value="NTF2-like"/>
    <property type="match status" value="1"/>
</dbReference>
<evidence type="ECO:0000259" key="1">
    <source>
        <dbReference type="Pfam" id="PF12680"/>
    </source>
</evidence>
<dbReference type="RefSeq" id="XP_006821100.1">
    <property type="nucleotide sequence ID" value="XM_006821037.1"/>
</dbReference>